<dbReference type="CDD" id="cd17319">
    <property type="entry name" value="MFS_ExuT_GudP_like"/>
    <property type="match status" value="1"/>
</dbReference>
<feature type="domain" description="Major facilitator superfamily (MFS) profile" evidence="6">
    <location>
        <begin position="23"/>
        <end position="438"/>
    </location>
</feature>
<gene>
    <name evidence="7" type="ORF">HNQ88_002306</name>
</gene>
<feature type="transmembrane region" description="Helical" evidence="5">
    <location>
        <begin position="152"/>
        <end position="173"/>
    </location>
</feature>
<feature type="transmembrane region" description="Helical" evidence="5">
    <location>
        <begin position="374"/>
        <end position="393"/>
    </location>
</feature>
<feature type="transmembrane region" description="Helical" evidence="5">
    <location>
        <begin position="286"/>
        <end position="307"/>
    </location>
</feature>
<keyword evidence="2 5" id="KW-0812">Transmembrane</keyword>
<dbReference type="PROSITE" id="PS50850">
    <property type="entry name" value="MFS"/>
    <property type="match status" value="1"/>
</dbReference>
<dbReference type="Pfam" id="PF07690">
    <property type="entry name" value="MFS_1"/>
    <property type="match status" value="1"/>
</dbReference>
<sequence>MNTKSTLEQETKNKKIGKYRYRILALLLVATTINYMDRSIMGVLAPTLFKVFDWSTMDYAYINISFKIAYGLGLLTMGSLIDKMGTKKGYTISISLWSISGMMHAVIKPAMGWVGFAFARFGLGFGEAGNFPSAIKTVAEWFPKKDRAFATGIFNAGANVGAMLAPLIVAFVVQDNGDGWQIPFLVTGTFSMIWIVVWNRVYRKPEDHPEVSPEELAYIQSDEAANPENKEQKSSWFKLFKTKEIWAIIAGKSFTDPVWYFFLFWGGKFLNDQYEADTKALALPLITIYVIADLGSVFGGWLPKFFIEKMNMDINKGRKLTMLLCGLVVLPVAMVPFIDSMWTSIMLISLTAAAHQAWSCNIMTVASDVFPKRFVASVSGIGGCAGIIAGALADYGLGNILTDEKIASGSAYEIPFILMSFGYLIAFGMVQLLAPKLKMAKC</sequence>
<evidence type="ECO:0000256" key="2">
    <source>
        <dbReference type="ARBA" id="ARBA00022692"/>
    </source>
</evidence>
<evidence type="ECO:0000256" key="4">
    <source>
        <dbReference type="ARBA" id="ARBA00023136"/>
    </source>
</evidence>
<feature type="transmembrane region" description="Helical" evidence="5">
    <location>
        <begin position="413"/>
        <end position="434"/>
    </location>
</feature>
<comment type="caution">
    <text evidence="7">The sequence shown here is derived from an EMBL/GenBank/DDBJ whole genome shotgun (WGS) entry which is preliminary data.</text>
</comment>
<dbReference type="Proteomes" id="UP001185092">
    <property type="component" value="Unassembled WGS sequence"/>
</dbReference>
<reference evidence="7" key="1">
    <citation type="submission" date="2023-07" db="EMBL/GenBank/DDBJ databases">
        <title>Genomic Encyclopedia of Type Strains, Phase IV (KMG-IV): sequencing the most valuable type-strain genomes for metagenomic binning, comparative biology and taxonomic classification.</title>
        <authorList>
            <person name="Goeker M."/>
        </authorList>
    </citation>
    <scope>NUCLEOTIDE SEQUENCE</scope>
    <source>
        <strain evidence="7">DSM 26174</strain>
    </source>
</reference>
<proteinExistence type="predicted"/>
<evidence type="ECO:0000313" key="7">
    <source>
        <dbReference type="EMBL" id="MDR6239269.1"/>
    </source>
</evidence>
<keyword evidence="3 5" id="KW-1133">Transmembrane helix</keyword>
<protein>
    <submittedName>
        <fullName evidence="7">ACS family hexuronate transporter-like MFS transporter</fullName>
    </submittedName>
</protein>
<dbReference type="InterPro" id="IPR020846">
    <property type="entry name" value="MFS_dom"/>
</dbReference>
<evidence type="ECO:0000256" key="5">
    <source>
        <dbReference type="SAM" id="Phobius"/>
    </source>
</evidence>
<evidence type="ECO:0000256" key="3">
    <source>
        <dbReference type="ARBA" id="ARBA00022989"/>
    </source>
</evidence>
<keyword evidence="8" id="KW-1185">Reference proteome</keyword>
<dbReference type="InterPro" id="IPR011701">
    <property type="entry name" value="MFS"/>
</dbReference>
<feature type="transmembrane region" description="Helical" evidence="5">
    <location>
        <begin position="89"/>
        <end position="107"/>
    </location>
</feature>
<dbReference type="RefSeq" id="WP_309938862.1">
    <property type="nucleotide sequence ID" value="NZ_AP025305.1"/>
</dbReference>
<evidence type="ECO:0000256" key="1">
    <source>
        <dbReference type="ARBA" id="ARBA00004141"/>
    </source>
</evidence>
<dbReference type="GO" id="GO:0016020">
    <property type="term" value="C:membrane"/>
    <property type="evidence" value="ECO:0007669"/>
    <property type="project" value="UniProtKB-SubCell"/>
</dbReference>
<accession>A0AAE3XQ28</accession>
<name>A0AAE3XQ28_9BACT</name>
<dbReference type="GO" id="GO:0015134">
    <property type="term" value="F:hexuronate transmembrane transporter activity"/>
    <property type="evidence" value="ECO:0007669"/>
    <property type="project" value="TreeGrafter"/>
</dbReference>
<evidence type="ECO:0000313" key="8">
    <source>
        <dbReference type="Proteomes" id="UP001185092"/>
    </source>
</evidence>
<evidence type="ECO:0000259" key="6">
    <source>
        <dbReference type="PROSITE" id="PS50850"/>
    </source>
</evidence>
<organism evidence="7 8">
    <name type="scientific">Aureibacter tunicatorum</name>
    <dbReference type="NCBI Taxonomy" id="866807"/>
    <lineage>
        <taxon>Bacteria</taxon>
        <taxon>Pseudomonadati</taxon>
        <taxon>Bacteroidota</taxon>
        <taxon>Cytophagia</taxon>
        <taxon>Cytophagales</taxon>
        <taxon>Persicobacteraceae</taxon>
        <taxon>Aureibacter</taxon>
    </lineage>
</organism>
<dbReference type="Gene3D" id="1.20.1250.20">
    <property type="entry name" value="MFS general substrate transporter like domains"/>
    <property type="match status" value="2"/>
</dbReference>
<dbReference type="SUPFAM" id="SSF103473">
    <property type="entry name" value="MFS general substrate transporter"/>
    <property type="match status" value="1"/>
</dbReference>
<feature type="transmembrane region" description="Helical" evidence="5">
    <location>
        <begin position="245"/>
        <end position="266"/>
    </location>
</feature>
<dbReference type="AlphaFoldDB" id="A0AAE3XQ28"/>
<dbReference type="InterPro" id="IPR050382">
    <property type="entry name" value="MFS_Na/Anion_cotransporter"/>
</dbReference>
<comment type="subcellular location">
    <subcellularLocation>
        <location evidence="1">Membrane</location>
        <topology evidence="1">Multi-pass membrane protein</topology>
    </subcellularLocation>
</comment>
<dbReference type="InterPro" id="IPR036259">
    <property type="entry name" value="MFS_trans_sf"/>
</dbReference>
<keyword evidence="4 5" id="KW-0472">Membrane</keyword>
<feature type="transmembrane region" description="Helical" evidence="5">
    <location>
        <begin position="21"/>
        <end position="40"/>
    </location>
</feature>
<dbReference type="EMBL" id="JAVDQD010000002">
    <property type="protein sequence ID" value="MDR6239269.1"/>
    <property type="molecule type" value="Genomic_DNA"/>
</dbReference>
<feature type="transmembrane region" description="Helical" evidence="5">
    <location>
        <begin position="60"/>
        <end position="77"/>
    </location>
</feature>
<dbReference type="PANTHER" id="PTHR11662:SF285">
    <property type="entry name" value="HEXURONATE TRANSPORTER"/>
    <property type="match status" value="1"/>
</dbReference>
<dbReference type="PANTHER" id="PTHR11662">
    <property type="entry name" value="SOLUTE CARRIER FAMILY 17"/>
    <property type="match status" value="1"/>
</dbReference>
<feature type="transmembrane region" description="Helical" evidence="5">
    <location>
        <begin position="179"/>
        <end position="198"/>
    </location>
</feature>